<dbReference type="PANTHER" id="PTHR10434">
    <property type="entry name" value="1-ACYL-SN-GLYCEROL-3-PHOSPHATE ACYLTRANSFERASE"/>
    <property type="match status" value="1"/>
</dbReference>
<dbReference type="Proteomes" id="UP000000466">
    <property type="component" value="Chromosome"/>
</dbReference>
<keyword evidence="3 6" id="KW-0012">Acyltransferase</keyword>
<evidence type="ECO:0000259" key="5">
    <source>
        <dbReference type="SMART" id="SM00563"/>
    </source>
</evidence>
<dbReference type="EMBL" id="CP003746">
    <property type="protein sequence ID" value="AFU99643.1"/>
    <property type="molecule type" value="Genomic_DNA"/>
</dbReference>
<dbReference type="PANTHER" id="PTHR10434:SF40">
    <property type="entry name" value="1-ACYL-SN-GLYCEROL-3-PHOSPHATE ACYLTRANSFERASE"/>
    <property type="match status" value="1"/>
</dbReference>
<keyword evidence="2" id="KW-0808">Transferase</keyword>
<dbReference type="InterPro" id="IPR002123">
    <property type="entry name" value="Plipid/glycerol_acylTrfase"/>
</dbReference>
<keyword evidence="4" id="KW-0472">Membrane</keyword>
<dbReference type="AlphaFoldDB" id="K4KNH1"/>
<sequence length="230" mass="25670">MLFYTVYWLSLPVFSFTGLLLWPVTSYRWRSGFVTLWNRLVVWWLKITCGATYEIRGRENLPSGPSVVLSNHQSAWETLALQYLFSPASTVLKRELLNIPVFGWGLRAMEPIAIDRSNPREALKAVKEQGQARLASGNHVLIFPEGTRKAPGELGSFARSGADIACAAGVPIVPVAHNAGTVWPTRQWKKRPGHVVLSIGPSLQTEGNNSKQVTEQARQWIEQELHRIAG</sequence>
<keyword evidence="7" id="KW-1185">Reference proteome</keyword>
<feature type="transmembrane region" description="Helical" evidence="4">
    <location>
        <begin position="6"/>
        <end position="24"/>
    </location>
</feature>
<dbReference type="eggNOG" id="COG0204">
    <property type="taxonomic scope" value="Bacteria"/>
</dbReference>
<proteinExistence type="predicted"/>
<dbReference type="GO" id="GO:0006654">
    <property type="term" value="P:phosphatidic acid biosynthetic process"/>
    <property type="evidence" value="ECO:0007669"/>
    <property type="project" value="TreeGrafter"/>
</dbReference>
<evidence type="ECO:0000256" key="1">
    <source>
        <dbReference type="ARBA" id="ARBA00005189"/>
    </source>
</evidence>
<keyword evidence="4" id="KW-0812">Transmembrane</keyword>
<evidence type="ECO:0000256" key="4">
    <source>
        <dbReference type="SAM" id="Phobius"/>
    </source>
</evidence>
<evidence type="ECO:0000256" key="2">
    <source>
        <dbReference type="ARBA" id="ARBA00022679"/>
    </source>
</evidence>
<keyword evidence="4" id="KW-1133">Transmembrane helix</keyword>
<protein>
    <submittedName>
        <fullName evidence="6">Phospholipid/glycerol acyltransferase</fullName>
    </submittedName>
</protein>
<feature type="domain" description="Phospholipid/glycerol acyltransferase" evidence="5">
    <location>
        <begin position="66"/>
        <end position="180"/>
    </location>
</feature>
<gene>
    <name evidence="6" type="ordered locus">M5M_12425</name>
</gene>
<organism evidence="6 7">
    <name type="scientific">Simiduia agarivorans (strain DSM 21679 / JCM 13881 / BCRC 17597 / SA1)</name>
    <dbReference type="NCBI Taxonomy" id="1117647"/>
    <lineage>
        <taxon>Bacteria</taxon>
        <taxon>Pseudomonadati</taxon>
        <taxon>Pseudomonadota</taxon>
        <taxon>Gammaproteobacteria</taxon>
        <taxon>Cellvibrionales</taxon>
        <taxon>Cellvibrionaceae</taxon>
        <taxon>Simiduia</taxon>
    </lineage>
</organism>
<accession>K4KNH1</accession>
<name>K4KNH1_SIMAS</name>
<dbReference type="Pfam" id="PF01553">
    <property type="entry name" value="Acyltransferase"/>
    <property type="match status" value="1"/>
</dbReference>
<comment type="pathway">
    <text evidence="1">Lipid metabolism.</text>
</comment>
<dbReference type="SUPFAM" id="SSF69593">
    <property type="entry name" value="Glycerol-3-phosphate (1)-acyltransferase"/>
    <property type="match status" value="1"/>
</dbReference>
<dbReference type="SMART" id="SM00563">
    <property type="entry name" value="PlsC"/>
    <property type="match status" value="1"/>
</dbReference>
<dbReference type="CDD" id="cd07989">
    <property type="entry name" value="LPLAT_AGPAT-like"/>
    <property type="match status" value="1"/>
</dbReference>
<dbReference type="HOGENOM" id="CLU_027938_5_0_6"/>
<dbReference type="KEGG" id="saga:M5M_12425"/>
<evidence type="ECO:0000313" key="7">
    <source>
        <dbReference type="Proteomes" id="UP000000466"/>
    </source>
</evidence>
<reference evidence="6 7" key="1">
    <citation type="journal article" date="2013" name="Genome Announc.">
        <title>Complete genome sequence of Simiduia agarivorans SA1(T), a marine bacterium able to degrade a variety of polysaccharides.</title>
        <authorList>
            <person name="Lin S.Y."/>
            <person name="Shieh W.Y."/>
            <person name="Chen J.S."/>
            <person name="Tang S.L."/>
        </authorList>
    </citation>
    <scope>NUCLEOTIDE SEQUENCE [LARGE SCALE GENOMIC DNA]</scope>
    <source>
        <strain evidence="7">DSM 21679 / JCM 13881 / BCRC 17597 / SA1</strain>
    </source>
</reference>
<evidence type="ECO:0000313" key="6">
    <source>
        <dbReference type="EMBL" id="AFU99643.1"/>
    </source>
</evidence>
<dbReference type="GO" id="GO:0003841">
    <property type="term" value="F:1-acylglycerol-3-phosphate O-acyltransferase activity"/>
    <property type="evidence" value="ECO:0007669"/>
    <property type="project" value="TreeGrafter"/>
</dbReference>
<evidence type="ECO:0000256" key="3">
    <source>
        <dbReference type="ARBA" id="ARBA00023315"/>
    </source>
</evidence>
<dbReference type="STRING" id="1117647.M5M_12425"/>